<dbReference type="EMBL" id="MBAD02000260">
    <property type="protein sequence ID" value="RLN70329.1"/>
    <property type="molecule type" value="Genomic_DNA"/>
</dbReference>
<dbReference type="OrthoDB" id="446044at2759"/>
<gene>
    <name evidence="13" type="ORF">BBJ29_002286</name>
    <name evidence="12" type="ORF">BBP00_00002207</name>
</gene>
<protein>
    <submittedName>
        <fullName evidence="12">Uncharacterized protein</fullName>
    </submittedName>
</protein>
<evidence type="ECO:0000313" key="15">
    <source>
        <dbReference type="Proteomes" id="UP000284657"/>
    </source>
</evidence>
<evidence type="ECO:0000256" key="2">
    <source>
        <dbReference type="ARBA" id="ARBA00006375"/>
    </source>
</evidence>
<dbReference type="PANTHER" id="PTHR46650">
    <property type="entry name" value="PEROXISOMAL ADENINE NUCLEOTIDE TRANSPORTER 1"/>
    <property type="match status" value="1"/>
</dbReference>
<keyword evidence="7 9" id="KW-0472">Membrane</keyword>
<evidence type="ECO:0000313" key="13">
    <source>
        <dbReference type="EMBL" id="RLN70329.1"/>
    </source>
</evidence>
<evidence type="ECO:0000313" key="14">
    <source>
        <dbReference type="Proteomes" id="UP000277300"/>
    </source>
</evidence>
<keyword evidence="5" id="KW-0677">Repeat</keyword>
<evidence type="ECO:0000256" key="7">
    <source>
        <dbReference type="ARBA" id="ARBA00023136"/>
    </source>
</evidence>
<keyword evidence="3 10" id="KW-0813">Transport</keyword>
<keyword evidence="8" id="KW-0576">Peroxisome</keyword>
<comment type="similarity">
    <text evidence="2 10">Belongs to the mitochondrial carrier (TC 2.A.29) family.</text>
</comment>
<feature type="repeat" description="Solcar" evidence="9">
    <location>
        <begin position="104"/>
        <end position="186"/>
    </location>
</feature>
<evidence type="ECO:0000256" key="3">
    <source>
        <dbReference type="ARBA" id="ARBA00022448"/>
    </source>
</evidence>
<name>A0A3F2RZK9_9STRA</name>
<comment type="caution">
    <text evidence="12">The sequence shown here is derived from an EMBL/GenBank/DDBJ whole genome shotgun (WGS) entry which is preliminary data.</text>
</comment>
<dbReference type="PANTHER" id="PTHR46650:SF1">
    <property type="entry name" value="PEROXISOMAL ADENINE NUCLEOTIDE TRANSPORTER 1"/>
    <property type="match status" value="1"/>
</dbReference>
<dbReference type="GO" id="GO:0005347">
    <property type="term" value="F:ATP transmembrane transporter activity"/>
    <property type="evidence" value="ECO:0007669"/>
    <property type="project" value="InterPro"/>
</dbReference>
<dbReference type="InterPro" id="IPR045900">
    <property type="entry name" value="Peroxisomal_Ade_carrier"/>
</dbReference>
<feature type="repeat" description="Solcar" evidence="9">
    <location>
        <begin position="7"/>
        <end position="95"/>
    </location>
</feature>
<evidence type="ECO:0000256" key="9">
    <source>
        <dbReference type="PROSITE-ProRule" id="PRU00282"/>
    </source>
</evidence>
<evidence type="ECO:0000256" key="1">
    <source>
        <dbReference type="ARBA" id="ARBA00004585"/>
    </source>
</evidence>
<accession>A0A3F2RZK9</accession>
<dbReference type="InterPro" id="IPR018108">
    <property type="entry name" value="MCP_transmembrane"/>
</dbReference>
<dbReference type="Pfam" id="PF00153">
    <property type="entry name" value="Mito_carr"/>
    <property type="match status" value="3"/>
</dbReference>
<evidence type="ECO:0000256" key="8">
    <source>
        <dbReference type="ARBA" id="ARBA00023140"/>
    </source>
</evidence>
<dbReference type="GO" id="GO:0005778">
    <property type="term" value="C:peroxisomal membrane"/>
    <property type="evidence" value="ECO:0007669"/>
    <property type="project" value="UniProtKB-SubCell"/>
</dbReference>
<organism evidence="12 14">
    <name type="scientific">Phytophthora kernoviae</name>
    <dbReference type="NCBI Taxonomy" id="325452"/>
    <lineage>
        <taxon>Eukaryota</taxon>
        <taxon>Sar</taxon>
        <taxon>Stramenopiles</taxon>
        <taxon>Oomycota</taxon>
        <taxon>Peronosporomycetes</taxon>
        <taxon>Peronosporales</taxon>
        <taxon>Peronosporaceae</taxon>
        <taxon>Phytophthora</taxon>
    </lineage>
</organism>
<evidence type="ECO:0000313" key="12">
    <source>
        <dbReference type="EMBL" id="RLN66474.1"/>
    </source>
</evidence>
<sequence length="311" mass="33740">MALSKPMEMVAAATAAGVGGFLSTSILFPLDTIKTRIQSGAPLLPEDEDESDATPKKNKRMALIKSLYQGIQYKAAESSTSKFMYFYAYTMLAQMVAPRDGKPIGTLTDLAIGYMSELCHLPVTMPMELVGTRLQTSSESGGVLQILHTIVRESGVGGLYKGLGACFVLCLQPAIQYTVFERLKGVYLRKFKQTSQVLGALEAFVLGAIARSIATLVLFPYIRAKVLMQAKKKQTAVADLDQGQVPSAGGAKKETIASTLQRVYKEEGPLALYRGLGPELTRGALSSALMLMIKEKIQMYITLMMMLANSK</sequence>
<dbReference type="EMBL" id="MBDO02000036">
    <property type="protein sequence ID" value="RLN66474.1"/>
    <property type="molecule type" value="Genomic_DNA"/>
</dbReference>
<evidence type="ECO:0000256" key="5">
    <source>
        <dbReference type="ARBA" id="ARBA00022737"/>
    </source>
</evidence>
<dbReference type="AlphaFoldDB" id="A0A3F2RZK9"/>
<dbReference type="GO" id="GO:0007031">
    <property type="term" value="P:peroxisome organization"/>
    <property type="evidence" value="ECO:0007669"/>
    <property type="project" value="TreeGrafter"/>
</dbReference>
<dbReference type="GO" id="GO:0006635">
    <property type="term" value="P:fatty acid beta-oxidation"/>
    <property type="evidence" value="ECO:0007669"/>
    <property type="project" value="InterPro"/>
</dbReference>
<proteinExistence type="inferred from homology"/>
<dbReference type="GO" id="GO:0015217">
    <property type="term" value="F:ADP transmembrane transporter activity"/>
    <property type="evidence" value="ECO:0007669"/>
    <property type="project" value="InterPro"/>
</dbReference>
<evidence type="ECO:0000256" key="6">
    <source>
        <dbReference type="ARBA" id="ARBA00022989"/>
    </source>
</evidence>
<feature type="repeat" description="Solcar" evidence="9">
    <location>
        <begin position="198"/>
        <end position="300"/>
    </location>
</feature>
<dbReference type="Proteomes" id="UP000277300">
    <property type="component" value="Unassembled WGS sequence"/>
</dbReference>
<comment type="subcellular location">
    <subcellularLocation>
        <location evidence="1">Peroxisome membrane</location>
        <topology evidence="1">Multi-pass membrane protein</topology>
    </subcellularLocation>
</comment>
<dbReference type="PROSITE" id="PS50920">
    <property type="entry name" value="SOLCAR"/>
    <property type="match status" value="3"/>
</dbReference>
<feature type="transmembrane region" description="Helical" evidence="11">
    <location>
        <begin position="197"/>
        <end position="222"/>
    </location>
</feature>
<keyword evidence="4 9" id="KW-0812">Transmembrane</keyword>
<evidence type="ECO:0000256" key="10">
    <source>
        <dbReference type="RuleBase" id="RU000488"/>
    </source>
</evidence>
<keyword evidence="6 11" id="KW-1133">Transmembrane helix</keyword>
<evidence type="ECO:0000256" key="11">
    <source>
        <dbReference type="SAM" id="Phobius"/>
    </source>
</evidence>
<dbReference type="SUPFAM" id="SSF103506">
    <property type="entry name" value="Mitochondrial carrier"/>
    <property type="match status" value="1"/>
</dbReference>
<dbReference type="Gene3D" id="1.50.40.10">
    <property type="entry name" value="Mitochondrial carrier domain"/>
    <property type="match status" value="1"/>
</dbReference>
<evidence type="ECO:0000256" key="4">
    <source>
        <dbReference type="ARBA" id="ARBA00022692"/>
    </source>
</evidence>
<dbReference type="Proteomes" id="UP000284657">
    <property type="component" value="Unassembled WGS sequence"/>
</dbReference>
<reference evidence="14 15" key="1">
    <citation type="submission" date="2018-07" db="EMBL/GenBank/DDBJ databases">
        <title>Genome sequencing of oomycete isolates from Chile give support for New Zealand origin for Phytophthora kernoviae and make available the first Nothophytophthora sp. genome.</title>
        <authorList>
            <person name="Studholme D.J."/>
            <person name="Sanfuentes E."/>
            <person name="Panda P."/>
            <person name="Hill R."/>
            <person name="Sambles C."/>
            <person name="Grant M."/>
            <person name="Williams N.M."/>
            <person name="Mcdougal R.L."/>
        </authorList>
    </citation>
    <scope>NUCLEOTIDE SEQUENCE [LARGE SCALE GENOMIC DNA]</scope>
    <source>
        <strain evidence="12">Chile6</strain>
        <strain evidence="13">Chile7</strain>
    </source>
</reference>
<dbReference type="InterPro" id="IPR023395">
    <property type="entry name" value="MCP_dom_sf"/>
</dbReference>